<reference evidence="2" key="1">
    <citation type="submission" date="2015-04" db="EMBL/GenBank/DDBJ databases">
        <authorList>
            <person name="Syromyatnikov M.Y."/>
            <person name="Popov V.N."/>
        </authorList>
    </citation>
    <scope>NUCLEOTIDE SEQUENCE</scope>
    <source>
        <strain evidence="2">MO-1</strain>
    </source>
</reference>
<accession>A0A1S7LFM9</accession>
<proteinExistence type="predicted"/>
<feature type="region of interest" description="Disordered" evidence="1">
    <location>
        <begin position="75"/>
        <end position="96"/>
    </location>
</feature>
<protein>
    <submittedName>
        <fullName evidence="2">Uncharacterized protein</fullName>
    </submittedName>
</protein>
<organism evidence="2">
    <name type="scientific">Magnetococcus massalia (strain MO-1)</name>
    <dbReference type="NCBI Taxonomy" id="451514"/>
    <lineage>
        <taxon>Bacteria</taxon>
        <taxon>Pseudomonadati</taxon>
        <taxon>Pseudomonadota</taxon>
        <taxon>Magnetococcia</taxon>
        <taxon>Magnetococcales</taxon>
        <taxon>Magnetococcaceae</taxon>
        <taxon>Magnetococcus</taxon>
    </lineage>
</organism>
<evidence type="ECO:0000256" key="1">
    <source>
        <dbReference type="SAM" id="MobiDB-lite"/>
    </source>
</evidence>
<sequence>MERMCRCLKIQPNDFRSSWLLRGSPEQKEGPFSLWGCRSYLARIFHEGWPEGGSRPAMARRGVKWIGEYSGSMGSDPFDTATQPARSMGPHNGYPS</sequence>
<dbReference type="EMBL" id="LO017727">
    <property type="protein sequence ID" value="CRH05760.1"/>
    <property type="molecule type" value="Genomic_DNA"/>
</dbReference>
<evidence type="ECO:0000313" key="2">
    <source>
        <dbReference type="EMBL" id="CRH05760.1"/>
    </source>
</evidence>
<name>A0A1S7LFM9_MAGMO</name>
<dbReference type="AlphaFoldDB" id="A0A1S7LFM9"/>
<gene>
    <name evidence="2" type="ORF">MAGMO_1572</name>
</gene>